<dbReference type="Proteomes" id="UP000653454">
    <property type="component" value="Unassembled WGS sequence"/>
</dbReference>
<dbReference type="SUPFAM" id="SSF69572">
    <property type="entry name" value="Activating enzymes of the ubiquitin-like proteins"/>
    <property type="match status" value="3"/>
</dbReference>
<dbReference type="InterPro" id="IPR045886">
    <property type="entry name" value="ThiF/MoeB/HesA"/>
</dbReference>
<name>A0A8S4EPM1_PLUXY</name>
<gene>
    <name evidence="12" type="ORF">PLXY2_LOCUS6234</name>
</gene>
<dbReference type="GO" id="GO:0000407">
    <property type="term" value="C:phagophore assembly site"/>
    <property type="evidence" value="ECO:0007669"/>
    <property type="project" value="TreeGrafter"/>
</dbReference>
<feature type="domain" description="Ubiquitin-like modifier-activating enzyme Atg7 N-terminal" evidence="11">
    <location>
        <begin position="10"/>
        <end position="315"/>
    </location>
</feature>
<dbReference type="GO" id="GO:0000045">
    <property type="term" value="P:autophagosome assembly"/>
    <property type="evidence" value="ECO:0007669"/>
    <property type="project" value="TreeGrafter"/>
</dbReference>
<dbReference type="Gene3D" id="3.40.50.720">
    <property type="entry name" value="NAD(P)-binding Rossmann-like Domain"/>
    <property type="match status" value="3"/>
</dbReference>
<evidence type="ECO:0000256" key="8">
    <source>
        <dbReference type="ARBA" id="ARBA00030242"/>
    </source>
</evidence>
<dbReference type="InterPro" id="IPR042522">
    <property type="entry name" value="Atg7_N_1"/>
</dbReference>
<comment type="caution">
    <text evidence="12">The sequence shown here is derived from an EMBL/GenBank/DDBJ whole genome shotgun (WGS) entry which is preliminary data.</text>
</comment>
<sequence length="761" mass="83563">MTDTGKEEIIQYVPFMSFVHPSFWHTLTEMKLDVDKLNESTKQIFGRFSYRDDINAVFEVDGTSFNSSPEIEQLYENVTGTIVNKNTVEEFKSIDKASLLNSVGEMIWANVKNKTWIDKPNILLNFFILSFADLKKFHYYYWFAFPAPSQPTVYLKERSKIDAHFDKKQVEQLIQQHKSLELAQKSFFIVVCSQEGLIIKTIGEVLDKNEIVQSEIKENLTEMYFGFLDPSNGENPGWTLRLYVAALLEHCPSLRNTALNMLGLRFNIGGVENSYVFTLRVPEDVKSTESAGWVGWERNDRGNFGPKLANMSASMDPIKLADTSSDLNIKLMKWRLVPDLNVNVMKETKCLLLGAGTLGCHVARDLLAWGFRHITFVDSGVVSHSNPTRQVLFTFRDAAAGRGKAAAAAASLKEILPTVCGTPLVDSGVVSHSNPTRQVLFTFRDAAAGRGKAAAAAASLKEILPTVVLFTFRDAASGKGKAAAAAASLKEILPTDHSEGIRLHIPMPGHPVGASMREETVANIDKLTHAIESHDVIFLLLDTREARWLPTLIAAHFGKIVLNAALGFDSYLVMRHGVHPAPGEGGAGEGARGAVAGGQLGCYFCNDVTAPGNSLKDRTLDQQCTVTRPGVAAVAGALAVEVLVGLLQHPLRVEAPAICNLQPDDEIPASMQGVLGPIPHSIRGFLHTYQNVLPTCTKFKQCIACSDAVIDKYRAEGTEFVLKVCDSGKYLEEVTGLSELHLAAEMQDVLMFSDEEDEDED</sequence>
<evidence type="ECO:0000256" key="7">
    <source>
        <dbReference type="ARBA" id="ARBA00029897"/>
    </source>
</evidence>
<protein>
    <recommendedName>
        <fullName evidence="2">Ubiquitin-like modifier-activating enzyme ATG7</fullName>
    </recommendedName>
    <alternativeName>
        <fullName evidence="7 9">ATG12-activating enzyme E1 ATG7</fullName>
    </alternativeName>
    <alternativeName>
        <fullName evidence="8">Autophagy-related protein 7</fullName>
    </alternativeName>
    <alternativeName>
        <fullName evidence="3">Ubiquitin-like modifier-activating enzyme atg7</fullName>
    </alternativeName>
</protein>
<dbReference type="GO" id="GO:0032446">
    <property type="term" value="P:protein modification by small protein conjugation"/>
    <property type="evidence" value="ECO:0007669"/>
    <property type="project" value="TreeGrafter"/>
</dbReference>
<dbReference type="InterPro" id="IPR032197">
    <property type="entry name" value="Atg7_N"/>
</dbReference>
<keyword evidence="5" id="KW-0653">Protein transport</keyword>
<evidence type="ECO:0000256" key="5">
    <source>
        <dbReference type="ARBA" id="ARBA00022927"/>
    </source>
</evidence>
<dbReference type="EMBL" id="CAJHNJ030000019">
    <property type="protein sequence ID" value="CAG9116907.1"/>
    <property type="molecule type" value="Genomic_DNA"/>
</dbReference>
<feature type="domain" description="THIF-type NAD/FAD binding fold" evidence="10">
    <location>
        <begin position="470"/>
        <end position="650"/>
    </location>
</feature>
<dbReference type="InterPro" id="IPR035985">
    <property type="entry name" value="Ubiquitin-activating_enz"/>
</dbReference>
<feature type="domain" description="THIF-type NAD/FAD binding fold" evidence="10">
    <location>
        <begin position="332"/>
        <end position="419"/>
    </location>
</feature>
<dbReference type="Gene3D" id="3.40.140.100">
    <property type="entry name" value="Ubiquitin-like modifier-activating enzyme ATG7 C-terminal domain"/>
    <property type="match status" value="1"/>
</dbReference>
<organism evidence="12 13">
    <name type="scientific">Plutella xylostella</name>
    <name type="common">Diamondback moth</name>
    <name type="synonym">Plutella maculipennis</name>
    <dbReference type="NCBI Taxonomy" id="51655"/>
    <lineage>
        <taxon>Eukaryota</taxon>
        <taxon>Metazoa</taxon>
        <taxon>Ecdysozoa</taxon>
        <taxon>Arthropoda</taxon>
        <taxon>Hexapoda</taxon>
        <taxon>Insecta</taxon>
        <taxon>Pterygota</taxon>
        <taxon>Neoptera</taxon>
        <taxon>Endopterygota</taxon>
        <taxon>Lepidoptera</taxon>
        <taxon>Glossata</taxon>
        <taxon>Ditrysia</taxon>
        <taxon>Yponomeutoidea</taxon>
        <taxon>Plutellidae</taxon>
        <taxon>Plutella</taxon>
    </lineage>
</organism>
<comment type="similarity">
    <text evidence="1">Belongs to the ATG7 family.</text>
</comment>
<evidence type="ECO:0000313" key="12">
    <source>
        <dbReference type="EMBL" id="CAG9116907.1"/>
    </source>
</evidence>
<keyword evidence="13" id="KW-1185">Reference proteome</keyword>
<dbReference type="PANTHER" id="PTHR10953:SF3">
    <property type="entry name" value="UBIQUITIN-LIKE MODIFIER-ACTIVATING ENZYME ATG7"/>
    <property type="match status" value="1"/>
</dbReference>
<dbReference type="GO" id="GO:0015031">
    <property type="term" value="P:protein transport"/>
    <property type="evidence" value="ECO:0007669"/>
    <property type="project" value="UniProtKB-KW"/>
</dbReference>
<accession>A0A8S4EPM1</accession>
<evidence type="ECO:0000313" key="13">
    <source>
        <dbReference type="Proteomes" id="UP000653454"/>
    </source>
</evidence>
<evidence type="ECO:0000256" key="9">
    <source>
        <dbReference type="ARBA" id="ARBA00032823"/>
    </source>
</evidence>
<evidence type="ECO:0000256" key="2">
    <source>
        <dbReference type="ARBA" id="ARBA00017647"/>
    </source>
</evidence>
<dbReference type="GO" id="GO:0019778">
    <property type="term" value="F:Atg12 activating enzyme activity"/>
    <property type="evidence" value="ECO:0007669"/>
    <property type="project" value="TreeGrafter"/>
</dbReference>
<dbReference type="GO" id="GO:0006995">
    <property type="term" value="P:cellular response to nitrogen starvation"/>
    <property type="evidence" value="ECO:0007669"/>
    <property type="project" value="TreeGrafter"/>
</dbReference>
<proteinExistence type="inferred from homology"/>
<dbReference type="PANTHER" id="PTHR10953">
    <property type="entry name" value="UBIQUITIN-ACTIVATING ENZYME E1"/>
    <property type="match status" value="1"/>
</dbReference>
<dbReference type="GO" id="GO:0034727">
    <property type="term" value="P:piecemeal microautophagy of the nucleus"/>
    <property type="evidence" value="ECO:0007669"/>
    <property type="project" value="TreeGrafter"/>
</dbReference>
<dbReference type="AlphaFoldDB" id="A0A8S4EPM1"/>
<dbReference type="FunFam" id="3.40.140.70:FF:000001">
    <property type="entry name" value="Ubiquitin-like modifier-activating enzyme atg7"/>
    <property type="match status" value="1"/>
</dbReference>
<dbReference type="Pfam" id="PF16420">
    <property type="entry name" value="ATG7_N"/>
    <property type="match status" value="1"/>
</dbReference>
<evidence type="ECO:0000259" key="11">
    <source>
        <dbReference type="Pfam" id="PF16420"/>
    </source>
</evidence>
<evidence type="ECO:0000259" key="10">
    <source>
        <dbReference type="Pfam" id="PF00899"/>
    </source>
</evidence>
<evidence type="ECO:0000256" key="6">
    <source>
        <dbReference type="ARBA" id="ARBA00023006"/>
    </source>
</evidence>
<dbReference type="InterPro" id="IPR042523">
    <property type="entry name" value="Atg7_N_2"/>
</dbReference>
<keyword evidence="6" id="KW-0072">Autophagy</keyword>
<reference evidence="12" key="1">
    <citation type="submission" date="2020-11" db="EMBL/GenBank/DDBJ databases">
        <authorList>
            <person name="Whiteford S."/>
        </authorList>
    </citation>
    <scope>NUCLEOTIDE SEQUENCE</scope>
</reference>
<dbReference type="Pfam" id="PF00899">
    <property type="entry name" value="ThiF"/>
    <property type="match status" value="2"/>
</dbReference>
<dbReference type="Gene3D" id="3.40.140.70">
    <property type="entry name" value="Ubiquitin-like modifier-activating enzyme ATG7 N-terminal domain"/>
    <property type="match status" value="1"/>
</dbReference>
<evidence type="ECO:0000256" key="3">
    <source>
        <dbReference type="ARBA" id="ARBA00018730"/>
    </source>
</evidence>
<keyword evidence="4" id="KW-0813">Transport</keyword>
<evidence type="ECO:0000256" key="1">
    <source>
        <dbReference type="ARBA" id="ARBA00010931"/>
    </source>
</evidence>
<evidence type="ECO:0000256" key="4">
    <source>
        <dbReference type="ARBA" id="ARBA00022448"/>
    </source>
</evidence>
<dbReference type="GO" id="GO:0019779">
    <property type="term" value="F:Atg8 activating enzyme activity"/>
    <property type="evidence" value="ECO:0007669"/>
    <property type="project" value="TreeGrafter"/>
</dbReference>
<dbReference type="GO" id="GO:0000422">
    <property type="term" value="P:autophagy of mitochondrion"/>
    <property type="evidence" value="ECO:0007669"/>
    <property type="project" value="TreeGrafter"/>
</dbReference>
<dbReference type="InterPro" id="IPR000594">
    <property type="entry name" value="ThiF_NAD_FAD-bd"/>
</dbReference>